<evidence type="ECO:0000313" key="3">
    <source>
        <dbReference type="EMBL" id="QDU39323.1"/>
    </source>
</evidence>
<feature type="region of interest" description="Disordered" evidence="1">
    <location>
        <begin position="132"/>
        <end position="230"/>
    </location>
</feature>
<accession>A0A517ZA17</accession>
<name>A0A517ZA17_9PLAN</name>
<evidence type="ECO:0000256" key="2">
    <source>
        <dbReference type="SAM" id="SignalP"/>
    </source>
</evidence>
<organism evidence="3 4">
    <name type="scientific">Maioricimonas rarisocia</name>
    <dbReference type="NCBI Taxonomy" id="2528026"/>
    <lineage>
        <taxon>Bacteria</taxon>
        <taxon>Pseudomonadati</taxon>
        <taxon>Planctomycetota</taxon>
        <taxon>Planctomycetia</taxon>
        <taxon>Planctomycetales</taxon>
        <taxon>Planctomycetaceae</taxon>
        <taxon>Maioricimonas</taxon>
    </lineage>
</organism>
<protein>
    <submittedName>
        <fullName evidence="3">Uncharacterized protein</fullName>
    </submittedName>
</protein>
<dbReference type="RefSeq" id="WP_145370519.1">
    <property type="nucleotide sequence ID" value="NZ_CP036275.1"/>
</dbReference>
<keyword evidence="4" id="KW-1185">Reference proteome</keyword>
<gene>
    <name evidence="3" type="ORF">Mal4_36620</name>
</gene>
<reference evidence="3 4" key="1">
    <citation type="submission" date="2019-02" db="EMBL/GenBank/DDBJ databases">
        <title>Deep-cultivation of Planctomycetes and their phenomic and genomic characterization uncovers novel biology.</title>
        <authorList>
            <person name="Wiegand S."/>
            <person name="Jogler M."/>
            <person name="Boedeker C."/>
            <person name="Pinto D."/>
            <person name="Vollmers J."/>
            <person name="Rivas-Marin E."/>
            <person name="Kohn T."/>
            <person name="Peeters S.H."/>
            <person name="Heuer A."/>
            <person name="Rast P."/>
            <person name="Oberbeckmann S."/>
            <person name="Bunk B."/>
            <person name="Jeske O."/>
            <person name="Meyerdierks A."/>
            <person name="Storesund J.E."/>
            <person name="Kallscheuer N."/>
            <person name="Luecker S."/>
            <person name="Lage O.M."/>
            <person name="Pohl T."/>
            <person name="Merkel B.J."/>
            <person name="Hornburger P."/>
            <person name="Mueller R.-W."/>
            <person name="Bruemmer F."/>
            <person name="Labrenz M."/>
            <person name="Spormann A.M."/>
            <person name="Op den Camp H."/>
            <person name="Overmann J."/>
            <person name="Amann R."/>
            <person name="Jetten M.S.M."/>
            <person name="Mascher T."/>
            <person name="Medema M.H."/>
            <person name="Devos D.P."/>
            <person name="Kaster A.-K."/>
            <person name="Ovreas L."/>
            <person name="Rohde M."/>
            <person name="Galperin M.Y."/>
            <person name="Jogler C."/>
        </authorList>
    </citation>
    <scope>NUCLEOTIDE SEQUENCE [LARGE SCALE GENOMIC DNA]</scope>
    <source>
        <strain evidence="3 4">Mal4</strain>
    </source>
</reference>
<evidence type="ECO:0000256" key="1">
    <source>
        <dbReference type="SAM" id="MobiDB-lite"/>
    </source>
</evidence>
<sequence length="294" mass="30438" precursor="true">MPHRASRYLSLVLTTAALLALPTSSAEACWWGWGWGGGYGAYYAPQPVTYGYAGYATGYRGYYAGYAGYSSPCGPGGCGVTSYYAGSSCGTCGPCGLSSCGYGCGYGCNVCGDGNCPGGDCGVNYAPADGEPIPDDNVSGSGSDVPRTYSDEPEEDRLPPQPADDDFEAPIRGREGSSIPDGDSSAPESRPDSSIPRGGLSIPMNDGSADPFPERNPAGAEPGADESINFEPEVEPLEIEGPLTLRVSPARSRVSVKARYRLPNVARLKVEPDADGWIPVADDADAEAAKVASN</sequence>
<dbReference type="AlphaFoldDB" id="A0A517ZA17"/>
<feature type="chain" id="PRO_5022111818" evidence="2">
    <location>
        <begin position="29"/>
        <end position="294"/>
    </location>
</feature>
<feature type="signal peptide" evidence="2">
    <location>
        <begin position="1"/>
        <end position="28"/>
    </location>
</feature>
<proteinExistence type="predicted"/>
<keyword evidence="2" id="KW-0732">Signal</keyword>
<dbReference type="EMBL" id="CP036275">
    <property type="protein sequence ID" value="QDU39323.1"/>
    <property type="molecule type" value="Genomic_DNA"/>
</dbReference>
<evidence type="ECO:0000313" key="4">
    <source>
        <dbReference type="Proteomes" id="UP000320496"/>
    </source>
</evidence>
<dbReference type="Proteomes" id="UP000320496">
    <property type="component" value="Chromosome"/>
</dbReference>
<dbReference type="KEGG" id="mri:Mal4_36620"/>